<protein>
    <recommendedName>
        <fullName evidence="3">Transposase</fullName>
    </recommendedName>
</protein>
<dbReference type="Proteomes" id="UP001056539">
    <property type="component" value="Chromosome"/>
</dbReference>
<dbReference type="EMBL" id="CP073355">
    <property type="protein sequence ID" value="URA09430.1"/>
    <property type="molecule type" value="Genomic_DNA"/>
</dbReference>
<evidence type="ECO:0008006" key="3">
    <source>
        <dbReference type="Google" id="ProtNLM"/>
    </source>
</evidence>
<evidence type="ECO:0000313" key="1">
    <source>
        <dbReference type="EMBL" id="URA09430.1"/>
    </source>
</evidence>
<dbReference type="RefSeq" id="WP_271434560.1">
    <property type="nucleotide sequence ID" value="NZ_CP073355.1"/>
</dbReference>
<organism evidence="1 2">
    <name type="scientific">Thermospira aquatica</name>
    <dbReference type="NCBI Taxonomy" id="2828656"/>
    <lineage>
        <taxon>Bacteria</taxon>
        <taxon>Pseudomonadati</taxon>
        <taxon>Spirochaetota</taxon>
        <taxon>Spirochaetia</taxon>
        <taxon>Brevinematales</taxon>
        <taxon>Thermospiraceae</taxon>
        <taxon>Thermospira</taxon>
    </lineage>
</organism>
<evidence type="ECO:0000313" key="2">
    <source>
        <dbReference type="Proteomes" id="UP001056539"/>
    </source>
</evidence>
<accession>A0AAX3BAZ6</accession>
<dbReference type="KEGG" id="taqu:KDW03_08005"/>
<name>A0AAX3BAZ6_9SPIR</name>
<keyword evidence="2" id="KW-1185">Reference proteome</keyword>
<reference evidence="1" key="2">
    <citation type="submission" date="2022-06" db="EMBL/GenBank/DDBJ databases">
        <title>Thermospira aquatica gen. nov., sp. nov.</title>
        <authorList>
            <person name="Ben Ali Gam Z."/>
            <person name="Labat M."/>
        </authorList>
    </citation>
    <scope>NUCLEOTIDE SEQUENCE</scope>
    <source>
        <strain evidence="1">F1F22</strain>
    </source>
</reference>
<gene>
    <name evidence="1" type="ORF">KDW03_08005</name>
</gene>
<reference evidence="1" key="1">
    <citation type="submission" date="2021-04" db="EMBL/GenBank/DDBJ databases">
        <authorList>
            <person name="Postec A."/>
        </authorList>
    </citation>
    <scope>NUCLEOTIDE SEQUENCE</scope>
    <source>
        <strain evidence="1">F1F22</strain>
    </source>
</reference>
<dbReference type="AlphaFoldDB" id="A0AAX3BAZ6"/>
<proteinExistence type="predicted"/>
<sequence length="108" mass="13102">MRSTDKIYKGRSSRSNDNCYVEQKNYSIVRQNVGYFRYDTEEEVYYLNRLYAYLRLYANFFQPVMKMTEKKRIGSKVQKKHDDIKTPYQRLLESSYVSEVQRARNKAL</sequence>